<reference evidence="2 3" key="1">
    <citation type="submission" date="2015-01" db="EMBL/GenBank/DDBJ databases">
        <title>The Genome Sequence of Capronia semiimmersa CBS27337.</title>
        <authorList>
            <consortium name="The Broad Institute Genomics Platform"/>
            <person name="Cuomo C."/>
            <person name="de Hoog S."/>
            <person name="Gorbushina A."/>
            <person name="Stielow B."/>
            <person name="Teixiera M."/>
            <person name="Abouelleil A."/>
            <person name="Chapman S.B."/>
            <person name="Priest M."/>
            <person name="Young S.K."/>
            <person name="Wortman J."/>
            <person name="Nusbaum C."/>
            <person name="Birren B."/>
        </authorList>
    </citation>
    <scope>NUCLEOTIDE SEQUENCE [LARGE SCALE GENOMIC DNA]</scope>
    <source>
        <strain evidence="2 3">CBS 27337</strain>
    </source>
</reference>
<organism evidence="2 3">
    <name type="scientific">Phialophora macrospora</name>
    <dbReference type="NCBI Taxonomy" id="1851006"/>
    <lineage>
        <taxon>Eukaryota</taxon>
        <taxon>Fungi</taxon>
        <taxon>Dikarya</taxon>
        <taxon>Ascomycota</taxon>
        <taxon>Pezizomycotina</taxon>
        <taxon>Eurotiomycetes</taxon>
        <taxon>Chaetothyriomycetidae</taxon>
        <taxon>Chaetothyriales</taxon>
        <taxon>Herpotrichiellaceae</taxon>
        <taxon>Phialophora</taxon>
    </lineage>
</organism>
<keyword evidence="3" id="KW-1185">Reference proteome</keyword>
<dbReference type="Gene3D" id="3.40.710.10">
    <property type="entry name" value="DD-peptidase/beta-lactamase superfamily"/>
    <property type="match status" value="1"/>
</dbReference>
<accession>A0A0D2E6M9</accession>
<dbReference type="AlphaFoldDB" id="A0A0D2E6M9"/>
<name>A0A0D2E6M9_9EURO</name>
<dbReference type="Proteomes" id="UP000054266">
    <property type="component" value="Unassembled WGS sequence"/>
</dbReference>
<dbReference type="Pfam" id="PF00144">
    <property type="entry name" value="Beta-lactamase"/>
    <property type="match status" value="1"/>
</dbReference>
<sequence length="601" mass="67963">MGWHEDAPDAVPPAARHFPAGSRWHILLRLVLDGDVQKEPYNRIIQEYWVLCSRESRRWAEGIAIHFEDLSSETGQQVQTLNLRVPCSESKTRERHESDASSAIPSNDITTAFQGGRGRFTVEGEEASSFIYPVGSYGKLFIALTWILLLKDKAFEKAHGVALRTRACVLYNANKGASYPEIWLDTEPTIFDLLVHVNGFAAMNEHLIAPDDTPLLSENEEFLRVAAQITKDKYGDSKEERFEYSNANYSFLGILLELITGKDLWLVVKEVIIDKLELKDTTFDIKTLKLKERERVLVDGTRVSADGTQSKVEGFNHLTHVVHYAPLGLRTSLRDLATINREILLALDGEGRLDVEKDHFKWFFAGVPMAPCGYRTQLGEGYGSERYYSESPNTYLFPEQYTPYHLGKLRTRDEAMNVAFRKAGYIDGFGCNVTLMPTRGIFLIVLGNSTGAIDTAFHISNLILQEALRLSDPVNIIKCAIEEGKLCRTILEQIEQPEELTQNSTRPAGDLAGTYIHERYGQGITVHEDGTIQFHTSTKTSSTMNLVHIGRDMVMVCRGKQGLSFETWSVWRDLRFEVQRSRNRLALVRPGAKYAYKQTVE</sequence>
<gene>
    <name evidence="2" type="ORF">PV04_02279</name>
</gene>
<proteinExistence type="predicted"/>
<evidence type="ECO:0000259" key="1">
    <source>
        <dbReference type="Pfam" id="PF00144"/>
    </source>
</evidence>
<dbReference type="HOGENOM" id="CLU_481586_0_0_1"/>
<evidence type="ECO:0000313" key="3">
    <source>
        <dbReference type="Proteomes" id="UP000054266"/>
    </source>
</evidence>
<evidence type="ECO:0000313" key="2">
    <source>
        <dbReference type="EMBL" id="KIW69967.1"/>
    </source>
</evidence>
<protein>
    <recommendedName>
        <fullName evidence="1">Beta-lactamase-related domain-containing protein</fullName>
    </recommendedName>
</protein>
<dbReference type="InterPro" id="IPR012338">
    <property type="entry name" value="Beta-lactam/transpept-like"/>
</dbReference>
<dbReference type="InterPro" id="IPR001466">
    <property type="entry name" value="Beta-lactam-related"/>
</dbReference>
<dbReference type="EMBL" id="KN846957">
    <property type="protein sequence ID" value="KIW69967.1"/>
    <property type="molecule type" value="Genomic_DNA"/>
</dbReference>
<feature type="domain" description="Beta-lactamase-related" evidence="1">
    <location>
        <begin position="132"/>
        <end position="455"/>
    </location>
</feature>
<dbReference type="SUPFAM" id="SSF56601">
    <property type="entry name" value="beta-lactamase/transpeptidase-like"/>
    <property type="match status" value="1"/>
</dbReference>